<sequence length="384" mass="42323">MRSTMRNHRDLLAVATLLLATAPSTLANPVTPNQAQIPILASSPSPSPQPPHNSHHRTISPSLFNEFEELSRIVDISYCIGTPSPGISEPFICPSHCSSFPSFQLIQSWNTGPLMSDSCGYIALSHPPADKRIVIAFRGTYSVTNALVDLSTGKQEYVPYPPSGDTSAVLRTLVGGGGGKCEGCAAHAGFLASWKVAAEIVVPVVEELRGRFPGYRIELVGHSLGGAVAALAGLEFRERGWDCRVTTFGEPRVGNANLSHYINTYLPHPMYRRITHKSDPVPLLPFSKWGFVQHETEYFIEKLDLPVTYEDVKVCEGDEDPECAAGGSVNVVQLLWSHRDYFNRLGLCVPDGWRRYLDDAWGPWHLPEWHLPWSGPKKEKEKGV</sequence>
<evidence type="ECO:0000259" key="5">
    <source>
        <dbReference type="Pfam" id="PF01764"/>
    </source>
</evidence>
<keyword evidence="7" id="KW-1185">Reference proteome</keyword>
<comment type="caution">
    <text evidence="6">The sequence shown here is derived from an EMBL/GenBank/DDBJ whole genome shotgun (WGS) entry which is preliminary data.</text>
</comment>
<dbReference type="InterPro" id="IPR002921">
    <property type="entry name" value="Fungal_lipase-type"/>
</dbReference>
<evidence type="ECO:0000313" key="6">
    <source>
        <dbReference type="EMBL" id="KAK6538287.1"/>
    </source>
</evidence>
<dbReference type="GO" id="GO:0006629">
    <property type="term" value="P:lipid metabolic process"/>
    <property type="evidence" value="ECO:0007669"/>
    <property type="project" value="InterPro"/>
</dbReference>
<feature type="chain" id="PRO_5043508255" description="Fungal lipase-type domain-containing protein" evidence="4">
    <location>
        <begin position="28"/>
        <end position="384"/>
    </location>
</feature>
<proteinExistence type="predicted"/>
<dbReference type="SUPFAM" id="SSF53474">
    <property type="entry name" value="alpha/beta-Hydrolases"/>
    <property type="match status" value="1"/>
</dbReference>
<evidence type="ECO:0000313" key="7">
    <source>
        <dbReference type="Proteomes" id="UP001365542"/>
    </source>
</evidence>
<keyword evidence="2" id="KW-0378">Hydrolase</keyword>
<dbReference type="Gene3D" id="3.40.50.1820">
    <property type="entry name" value="alpha/beta hydrolase"/>
    <property type="match status" value="1"/>
</dbReference>
<dbReference type="PANTHER" id="PTHR46640">
    <property type="entry name" value="TRIACYLGLYCEROL LIPASE, PUTATIVE (AFU_ORTHOLOGUE AFUA_6G06510)-RELATED"/>
    <property type="match status" value="1"/>
</dbReference>
<dbReference type="InterPro" id="IPR051299">
    <property type="entry name" value="AB_hydrolase_lip/est"/>
</dbReference>
<protein>
    <recommendedName>
        <fullName evidence="5">Fungal lipase-type domain-containing protein</fullName>
    </recommendedName>
</protein>
<gene>
    <name evidence="6" type="ORF">TWF694_011166</name>
</gene>
<organism evidence="6 7">
    <name type="scientific">Orbilia ellipsospora</name>
    <dbReference type="NCBI Taxonomy" id="2528407"/>
    <lineage>
        <taxon>Eukaryota</taxon>
        <taxon>Fungi</taxon>
        <taxon>Dikarya</taxon>
        <taxon>Ascomycota</taxon>
        <taxon>Pezizomycotina</taxon>
        <taxon>Orbiliomycetes</taxon>
        <taxon>Orbiliales</taxon>
        <taxon>Orbiliaceae</taxon>
        <taxon>Orbilia</taxon>
    </lineage>
</organism>
<accession>A0AAV9X9C3</accession>
<feature type="domain" description="Fungal lipase-type" evidence="5">
    <location>
        <begin position="134"/>
        <end position="287"/>
    </location>
</feature>
<keyword evidence="1 4" id="KW-0732">Signal</keyword>
<feature type="signal peptide" evidence="4">
    <location>
        <begin position="1"/>
        <end position="27"/>
    </location>
</feature>
<dbReference type="CDD" id="cd00519">
    <property type="entry name" value="Lipase_3"/>
    <property type="match status" value="1"/>
</dbReference>
<dbReference type="Pfam" id="PF01764">
    <property type="entry name" value="Lipase_3"/>
    <property type="match status" value="1"/>
</dbReference>
<dbReference type="EMBL" id="JAVHJO010000008">
    <property type="protein sequence ID" value="KAK6538287.1"/>
    <property type="molecule type" value="Genomic_DNA"/>
</dbReference>
<evidence type="ECO:0000256" key="1">
    <source>
        <dbReference type="ARBA" id="ARBA00022729"/>
    </source>
</evidence>
<reference evidence="6 7" key="1">
    <citation type="submission" date="2019-10" db="EMBL/GenBank/DDBJ databases">
        <authorList>
            <person name="Palmer J.M."/>
        </authorList>
    </citation>
    <scope>NUCLEOTIDE SEQUENCE [LARGE SCALE GENOMIC DNA]</scope>
    <source>
        <strain evidence="6 7">TWF694</strain>
    </source>
</reference>
<feature type="region of interest" description="Disordered" evidence="3">
    <location>
        <begin position="37"/>
        <end position="59"/>
    </location>
</feature>
<name>A0AAV9X9C3_9PEZI</name>
<dbReference type="Proteomes" id="UP001365542">
    <property type="component" value="Unassembled WGS sequence"/>
</dbReference>
<dbReference type="GO" id="GO:0016787">
    <property type="term" value="F:hydrolase activity"/>
    <property type="evidence" value="ECO:0007669"/>
    <property type="project" value="UniProtKB-KW"/>
</dbReference>
<evidence type="ECO:0000256" key="3">
    <source>
        <dbReference type="SAM" id="MobiDB-lite"/>
    </source>
</evidence>
<evidence type="ECO:0000256" key="2">
    <source>
        <dbReference type="ARBA" id="ARBA00022801"/>
    </source>
</evidence>
<evidence type="ECO:0000256" key="4">
    <source>
        <dbReference type="SAM" id="SignalP"/>
    </source>
</evidence>
<dbReference type="AlphaFoldDB" id="A0AAV9X9C3"/>
<dbReference type="PANTHER" id="PTHR46640:SF1">
    <property type="entry name" value="FUNGAL LIPASE-LIKE DOMAIN-CONTAINING PROTEIN-RELATED"/>
    <property type="match status" value="1"/>
</dbReference>
<dbReference type="InterPro" id="IPR029058">
    <property type="entry name" value="AB_hydrolase_fold"/>
</dbReference>